<organism evidence="2 3">
    <name type="scientific">Pseudopithomyces chartarum</name>
    <dbReference type="NCBI Taxonomy" id="1892770"/>
    <lineage>
        <taxon>Eukaryota</taxon>
        <taxon>Fungi</taxon>
        <taxon>Dikarya</taxon>
        <taxon>Ascomycota</taxon>
        <taxon>Pezizomycotina</taxon>
        <taxon>Dothideomycetes</taxon>
        <taxon>Pleosporomycetidae</taxon>
        <taxon>Pleosporales</taxon>
        <taxon>Massarineae</taxon>
        <taxon>Didymosphaeriaceae</taxon>
        <taxon>Pseudopithomyces</taxon>
    </lineage>
</organism>
<comment type="caution">
    <text evidence="2">The sequence shown here is derived from an EMBL/GenBank/DDBJ whole genome shotgun (WGS) entry which is preliminary data.</text>
</comment>
<dbReference type="Proteomes" id="UP001280581">
    <property type="component" value="Unassembled WGS sequence"/>
</dbReference>
<dbReference type="AlphaFoldDB" id="A0AAN6RJU5"/>
<keyword evidence="1" id="KW-0812">Transmembrane</keyword>
<keyword evidence="1" id="KW-0472">Membrane</keyword>
<evidence type="ECO:0000313" key="2">
    <source>
        <dbReference type="EMBL" id="KAK3215108.1"/>
    </source>
</evidence>
<feature type="transmembrane region" description="Helical" evidence="1">
    <location>
        <begin position="176"/>
        <end position="197"/>
    </location>
</feature>
<evidence type="ECO:0000256" key="1">
    <source>
        <dbReference type="SAM" id="Phobius"/>
    </source>
</evidence>
<dbReference type="InterPro" id="IPR046513">
    <property type="entry name" value="DUF6691"/>
</dbReference>
<accession>A0AAN6RJU5</accession>
<name>A0AAN6RJU5_9PLEO</name>
<protein>
    <submittedName>
        <fullName evidence="2">Uncharacterized protein</fullName>
    </submittedName>
</protein>
<dbReference type="EMBL" id="WVTA01000003">
    <property type="protein sequence ID" value="KAK3215108.1"/>
    <property type="molecule type" value="Genomic_DNA"/>
</dbReference>
<reference evidence="2 3" key="1">
    <citation type="submission" date="2021-02" db="EMBL/GenBank/DDBJ databases">
        <title>Genome assembly of Pseudopithomyces chartarum.</title>
        <authorList>
            <person name="Jauregui R."/>
            <person name="Singh J."/>
            <person name="Voisey C."/>
        </authorList>
    </citation>
    <scope>NUCLEOTIDE SEQUENCE [LARGE SCALE GENOMIC DNA]</scope>
    <source>
        <strain evidence="2 3">AGR01</strain>
    </source>
</reference>
<dbReference type="Pfam" id="PF20398">
    <property type="entry name" value="DUF6691"/>
    <property type="match status" value="1"/>
</dbReference>
<proteinExistence type="predicted"/>
<keyword evidence="3" id="KW-1185">Reference proteome</keyword>
<sequence>MTPGISHDRSRRILCWNGSKFSTAGKCCSGPAHNIPFPTYDIEISSSDRSYGPTSRMGHETAGRQIPGLMARFAQDTKKGKKYNDDSLARSTTEFLVGLEFGLGLHISQMSNPAKVAAFLSFPRSEVWDPSMILVIVFGIVPSLVENLKKGFNNPPLFNENYELPKKTLADTDWKLIVGAAAFGIGWGLSAFTLSIAL</sequence>
<keyword evidence="1" id="KW-1133">Transmembrane helix</keyword>
<evidence type="ECO:0000313" key="3">
    <source>
        <dbReference type="Proteomes" id="UP001280581"/>
    </source>
</evidence>
<gene>
    <name evidence="2" type="ORF">GRF29_19g2246600</name>
</gene>